<organism evidence="1 2">
    <name type="scientific">Sphingobium yanoikuyae</name>
    <name type="common">Sphingomonas yanoikuyae</name>
    <dbReference type="NCBI Taxonomy" id="13690"/>
    <lineage>
        <taxon>Bacteria</taxon>
        <taxon>Pseudomonadati</taxon>
        <taxon>Pseudomonadota</taxon>
        <taxon>Alphaproteobacteria</taxon>
        <taxon>Sphingomonadales</taxon>
        <taxon>Sphingomonadaceae</taxon>
        <taxon>Sphingobium</taxon>
    </lineage>
</organism>
<evidence type="ECO:0000313" key="2">
    <source>
        <dbReference type="Proteomes" id="UP000464086"/>
    </source>
</evidence>
<gene>
    <name evidence="1" type="ORF">GS397_15710</name>
</gene>
<proteinExistence type="predicted"/>
<dbReference type="RefSeq" id="WP_159366998.1">
    <property type="nucleotide sequence ID" value="NZ_CP047218.1"/>
</dbReference>
<dbReference type="AlphaFoldDB" id="A0A6P1GLH9"/>
<dbReference type="Proteomes" id="UP000464086">
    <property type="component" value="Chromosome"/>
</dbReference>
<protein>
    <submittedName>
        <fullName evidence="1">Uncharacterized protein</fullName>
    </submittedName>
</protein>
<sequence>MDEYEKHAAAIRKEHGEDGLKFIARNKQAAGMQSDVPMADYWEAVSKAFRRLDK</sequence>
<name>A0A6P1GLH9_SPHYA</name>
<reference evidence="1 2" key="1">
    <citation type="submission" date="2019-12" db="EMBL/GenBank/DDBJ databases">
        <title>Functional and genomic insights into the Sphingobium yanoikuyae YC-JY1, a bacterium efficiently degrading bisphenol A.</title>
        <authorList>
            <person name="Jia Y."/>
            <person name="Li X."/>
            <person name="Wang J."/>
            <person name="Eltoukhy A."/>
            <person name="Lamraoui I."/>
            <person name="Yan Y."/>
        </authorList>
    </citation>
    <scope>NUCLEOTIDE SEQUENCE [LARGE SCALE GENOMIC DNA]</scope>
    <source>
        <strain evidence="1 2">YC-JY1</strain>
    </source>
</reference>
<dbReference type="EMBL" id="CP047218">
    <property type="protein sequence ID" value="QHD68351.1"/>
    <property type="molecule type" value="Genomic_DNA"/>
</dbReference>
<accession>A0A6P1GLH9</accession>
<evidence type="ECO:0000313" key="1">
    <source>
        <dbReference type="EMBL" id="QHD68351.1"/>
    </source>
</evidence>